<gene>
    <name evidence="2" type="ordered locus">Vdis_1709</name>
</gene>
<dbReference type="STRING" id="572478.Vdis_1709"/>
<dbReference type="KEGG" id="vdi:Vdis_1709"/>
<proteinExistence type="predicted"/>
<dbReference type="InterPro" id="IPR023393">
    <property type="entry name" value="START-like_dom_sf"/>
</dbReference>
<dbReference type="SUPFAM" id="SSF55961">
    <property type="entry name" value="Bet v1-like"/>
    <property type="match status" value="1"/>
</dbReference>
<keyword evidence="3" id="KW-1185">Reference proteome</keyword>
<protein>
    <submittedName>
        <fullName evidence="2">Polyketide cyclase/dehydrase</fullName>
    </submittedName>
</protein>
<sequence length="144" mass="16467">MSILGIEFTVSVEINPGNADRVWQVLSDVKSMPRYWRGHREIDILSKDGNTYTARIKFAFPGPGSKGIARIEVHDPERLVLINYLRGPIRGYVRNYINGNSLISQWDVRITPLFIIMKPWIRKHFMNGTTNALMRIVGEAINGK</sequence>
<dbReference type="EMBL" id="CP002100">
    <property type="protein sequence ID" value="ADN51083.1"/>
    <property type="molecule type" value="Genomic_DNA"/>
</dbReference>
<evidence type="ECO:0000313" key="2">
    <source>
        <dbReference type="EMBL" id="ADN51083.1"/>
    </source>
</evidence>
<dbReference type="InterPro" id="IPR005031">
    <property type="entry name" value="COQ10_START"/>
</dbReference>
<evidence type="ECO:0000313" key="3">
    <source>
        <dbReference type="Proteomes" id="UP000006681"/>
    </source>
</evidence>
<dbReference type="HOGENOM" id="CLU_131895_1_0_2"/>
<dbReference type="AlphaFoldDB" id="E1QU89"/>
<dbReference type="OrthoDB" id="7914at2157"/>
<feature type="domain" description="Coenzyme Q-binding protein COQ10 START" evidence="1">
    <location>
        <begin position="19"/>
        <end position="78"/>
    </location>
</feature>
<evidence type="ECO:0000259" key="1">
    <source>
        <dbReference type="Pfam" id="PF03364"/>
    </source>
</evidence>
<dbReference type="GeneID" id="9752651"/>
<dbReference type="Gene3D" id="3.30.530.20">
    <property type="match status" value="1"/>
</dbReference>
<name>E1QU89_VULDI</name>
<dbReference type="Proteomes" id="UP000006681">
    <property type="component" value="Chromosome"/>
</dbReference>
<reference evidence="2 3" key="1">
    <citation type="journal article" date="2010" name="Stand. Genomic Sci.">
        <title>Complete genome sequence of Vulcanisaeta distributa type strain (IC-017).</title>
        <authorList>
            <person name="Mavromatis K."/>
            <person name="Sikorski J."/>
            <person name="Pabst E."/>
            <person name="Teshima H."/>
            <person name="Lapidus A."/>
            <person name="Lucas S."/>
            <person name="Nolan M."/>
            <person name="Glavina Del Rio T."/>
            <person name="Cheng J.F."/>
            <person name="Bruce D."/>
            <person name="Goodwin L."/>
            <person name="Pitluck S."/>
            <person name="Liolios K."/>
            <person name="Ivanova N."/>
            <person name="Mikhailova N."/>
            <person name="Pati A."/>
            <person name="Chen A."/>
            <person name="Palaniappan K."/>
            <person name="Land M."/>
            <person name="Hauser L."/>
            <person name="Chang Y.J."/>
            <person name="Jeffries C.D."/>
            <person name="Rohde M."/>
            <person name="Spring S."/>
            <person name="Goker M."/>
            <person name="Wirth R."/>
            <person name="Woyke T."/>
            <person name="Bristow J."/>
            <person name="Eisen J.A."/>
            <person name="Markowitz V."/>
            <person name="Hugenholtz P."/>
            <person name="Klenk H.P."/>
            <person name="Kyrpides N.C."/>
        </authorList>
    </citation>
    <scope>NUCLEOTIDE SEQUENCE [LARGE SCALE GENOMIC DNA]</scope>
    <source>
        <strain evidence="3">DSM 14429 / JCM 11212 / NBRC 100878 / IC-017</strain>
    </source>
</reference>
<dbReference type="RefSeq" id="WP_013336808.1">
    <property type="nucleotide sequence ID" value="NC_014537.1"/>
</dbReference>
<dbReference type="Pfam" id="PF03364">
    <property type="entry name" value="Polyketide_cyc"/>
    <property type="match status" value="1"/>
</dbReference>
<reference evidence="3" key="2">
    <citation type="journal article" date="2010" name="Stand. Genomic Sci.">
        <title>Complete genome sequence of Vulcanisaeta distributa type strain (IC-017T).</title>
        <authorList>
            <person name="Mavromatis K."/>
            <person name="Sikorski J."/>
            <person name="Pabst E."/>
            <person name="Teshima H."/>
            <person name="Lapidus A."/>
            <person name="Lucas S."/>
            <person name="Nolan M."/>
            <person name="Glavina Del Rio T."/>
            <person name="Cheng J."/>
            <person name="Bruce D."/>
            <person name="Goodwin L."/>
            <person name="Pitluck S."/>
            <person name="Liolios K."/>
            <person name="Ivanova N."/>
            <person name="Mikhailova N."/>
            <person name="Pati A."/>
            <person name="Chen A."/>
            <person name="Palaniappan K."/>
            <person name="Land M."/>
            <person name="Hauser L."/>
            <person name="Chang Y."/>
            <person name="Jeffries C."/>
            <person name="Rohde M."/>
            <person name="Spring S."/>
            <person name="Goker M."/>
            <person name="Wirth R."/>
            <person name="Woyke T."/>
            <person name="Bristow J."/>
            <person name="Eisen J."/>
            <person name="Markowitz V."/>
            <person name="Hugenholtz P."/>
            <person name="Klenk H."/>
            <person name="Kyrpides N."/>
        </authorList>
    </citation>
    <scope>NUCLEOTIDE SEQUENCE [LARGE SCALE GENOMIC DNA]</scope>
    <source>
        <strain evidence="3">DSM 14429 / JCM 11212 / NBRC 100878 / IC-017</strain>
    </source>
</reference>
<organism evidence="2 3">
    <name type="scientific">Vulcanisaeta distributa (strain DSM 14429 / JCM 11212 / NBRC 100878 / IC-017)</name>
    <dbReference type="NCBI Taxonomy" id="572478"/>
    <lineage>
        <taxon>Archaea</taxon>
        <taxon>Thermoproteota</taxon>
        <taxon>Thermoprotei</taxon>
        <taxon>Thermoproteales</taxon>
        <taxon>Thermoproteaceae</taxon>
        <taxon>Vulcanisaeta</taxon>
    </lineage>
</organism>
<dbReference type="CDD" id="cd07812">
    <property type="entry name" value="SRPBCC"/>
    <property type="match status" value="1"/>
</dbReference>
<dbReference type="eggNOG" id="arCOG05400">
    <property type="taxonomic scope" value="Archaea"/>
</dbReference>
<accession>E1QU89</accession>